<reference evidence="2 3" key="1">
    <citation type="submission" date="2015-11" db="EMBL/GenBank/DDBJ databases">
        <title>Genomic analysis of 38 Legionella species identifies large and diverse effector repertoires.</title>
        <authorList>
            <person name="Burstein D."/>
            <person name="Amaro F."/>
            <person name="Zusman T."/>
            <person name="Lifshitz Z."/>
            <person name="Cohen O."/>
            <person name="Gilbert J.A."/>
            <person name="Pupko T."/>
            <person name="Shuman H.A."/>
            <person name="Segal G."/>
        </authorList>
    </citation>
    <scope>NUCLEOTIDE SEQUENCE [LARGE SCALE GENOMIC DNA]</scope>
    <source>
        <strain evidence="2 3">Oak Ridge-10</strain>
    </source>
</reference>
<protein>
    <recommendedName>
        <fullName evidence="4">Transmembrane protein</fullName>
    </recommendedName>
</protein>
<evidence type="ECO:0000313" key="3">
    <source>
        <dbReference type="Proteomes" id="UP000054858"/>
    </source>
</evidence>
<keyword evidence="1" id="KW-0472">Membrane</keyword>
<gene>
    <name evidence="2" type="ORF">Loak_0883</name>
</gene>
<evidence type="ECO:0000256" key="1">
    <source>
        <dbReference type="SAM" id="Phobius"/>
    </source>
</evidence>
<sequence length="148" mass="16900">MLDRLFPRALNNNYQGYAIAKWIFYLITLITIVRSLLHMFLPDGGAQSIATIPLNTFTSNGAATVILIFALWGASQLLMAVVYLAVIWRYQAWIPFMYLLIFLEYSFRMFFMHVKPVHITGTAPGHVADYVMVPLALVMLVLSLQRKQ</sequence>
<feature type="transmembrane region" description="Helical" evidence="1">
    <location>
        <begin position="22"/>
        <end position="41"/>
    </location>
</feature>
<evidence type="ECO:0008006" key="4">
    <source>
        <dbReference type="Google" id="ProtNLM"/>
    </source>
</evidence>
<name>A0A0W0X5F6_9GAMM</name>
<feature type="transmembrane region" description="Helical" evidence="1">
    <location>
        <begin position="61"/>
        <end position="86"/>
    </location>
</feature>
<dbReference type="AlphaFoldDB" id="A0A0W0X5F6"/>
<accession>A0A0W0X5F6</accession>
<feature type="transmembrane region" description="Helical" evidence="1">
    <location>
        <begin position="93"/>
        <end position="111"/>
    </location>
</feature>
<organism evidence="2 3">
    <name type="scientific">Legionella oakridgensis</name>
    <dbReference type="NCBI Taxonomy" id="29423"/>
    <lineage>
        <taxon>Bacteria</taxon>
        <taxon>Pseudomonadati</taxon>
        <taxon>Pseudomonadota</taxon>
        <taxon>Gammaproteobacteria</taxon>
        <taxon>Legionellales</taxon>
        <taxon>Legionellaceae</taxon>
        <taxon>Legionella</taxon>
    </lineage>
</organism>
<evidence type="ECO:0000313" key="2">
    <source>
        <dbReference type="EMBL" id="KTD39776.1"/>
    </source>
</evidence>
<comment type="caution">
    <text evidence="2">The sequence shown here is derived from an EMBL/GenBank/DDBJ whole genome shotgun (WGS) entry which is preliminary data.</text>
</comment>
<dbReference type="Proteomes" id="UP000054858">
    <property type="component" value="Unassembled WGS sequence"/>
</dbReference>
<dbReference type="RefSeq" id="WP_025385557.1">
    <property type="nucleotide sequence ID" value="NZ_LCUA01000036.1"/>
</dbReference>
<keyword evidence="1" id="KW-0812">Transmembrane</keyword>
<feature type="transmembrane region" description="Helical" evidence="1">
    <location>
        <begin position="123"/>
        <end position="144"/>
    </location>
</feature>
<dbReference type="PATRIC" id="fig|29423.5.peg.925"/>
<keyword evidence="1" id="KW-1133">Transmembrane helix</keyword>
<dbReference type="EMBL" id="LNYP01000013">
    <property type="protein sequence ID" value="KTD39776.1"/>
    <property type="molecule type" value="Genomic_DNA"/>
</dbReference>
<proteinExistence type="predicted"/>